<reference evidence="4" key="1">
    <citation type="submission" date="2016-05" db="EMBL/GenBank/DDBJ databases">
        <authorList>
            <person name="Liu B."/>
            <person name="Wang J."/>
            <person name="Zhu Y."/>
            <person name="Liu G."/>
            <person name="Chen Q."/>
            <person name="Chen Z."/>
            <person name="Lan J."/>
            <person name="Che J."/>
            <person name="Ge C."/>
            <person name="Shi H."/>
            <person name="Pan Z."/>
            <person name="Liu X."/>
        </authorList>
    </citation>
    <scope>NUCLEOTIDE SEQUENCE [LARGE SCALE GENOMIC DNA]</scope>
    <source>
        <strain evidence="4">FJAT-27215</strain>
    </source>
</reference>
<evidence type="ECO:0000256" key="2">
    <source>
        <dbReference type="PIRSR" id="PIRSR613078-2"/>
    </source>
</evidence>
<dbReference type="AlphaFoldDB" id="A0A1B9AZB0"/>
<feature type="binding site" evidence="2">
    <location>
        <position position="61"/>
    </location>
    <ligand>
        <name>substrate</name>
    </ligand>
</feature>
<dbReference type="SMART" id="SM00855">
    <property type="entry name" value="PGAM"/>
    <property type="match status" value="1"/>
</dbReference>
<organism evidence="3 4">
    <name type="scientific">Pseudobacillus wudalianchiensis</name>
    <dbReference type="NCBI Taxonomy" id="1743143"/>
    <lineage>
        <taxon>Bacteria</taxon>
        <taxon>Bacillati</taxon>
        <taxon>Bacillota</taxon>
        <taxon>Bacilli</taxon>
        <taxon>Bacillales</taxon>
        <taxon>Bacillaceae</taxon>
        <taxon>Pseudobacillus</taxon>
    </lineage>
</organism>
<dbReference type="Proteomes" id="UP000092578">
    <property type="component" value="Unassembled WGS sequence"/>
</dbReference>
<feature type="active site" description="Proton donor/acceptor" evidence="1">
    <location>
        <position position="81"/>
    </location>
</feature>
<comment type="caution">
    <text evidence="3">The sequence shown here is derived from an EMBL/GenBank/DDBJ whole genome shotgun (WGS) entry which is preliminary data.</text>
</comment>
<feature type="binding site" evidence="2">
    <location>
        <begin position="7"/>
        <end position="14"/>
    </location>
    <ligand>
        <name>substrate</name>
    </ligand>
</feature>
<feature type="active site" description="Tele-phosphohistidine intermediate" evidence="1">
    <location>
        <position position="8"/>
    </location>
</feature>
<dbReference type="InterPro" id="IPR029033">
    <property type="entry name" value="His_PPase_superfam"/>
</dbReference>
<dbReference type="RefSeq" id="WP_065410392.1">
    <property type="nucleotide sequence ID" value="NZ_MAYT01000012.1"/>
</dbReference>
<keyword evidence="4" id="KW-1185">Reference proteome</keyword>
<dbReference type="InterPro" id="IPR050275">
    <property type="entry name" value="PGM_Phosphatase"/>
</dbReference>
<dbReference type="GO" id="GO:0005737">
    <property type="term" value="C:cytoplasm"/>
    <property type="evidence" value="ECO:0007669"/>
    <property type="project" value="TreeGrafter"/>
</dbReference>
<evidence type="ECO:0000313" key="4">
    <source>
        <dbReference type="Proteomes" id="UP000092578"/>
    </source>
</evidence>
<dbReference type="EMBL" id="MAYT01000012">
    <property type="protein sequence ID" value="OCA89078.1"/>
    <property type="molecule type" value="Genomic_DNA"/>
</dbReference>
<evidence type="ECO:0000313" key="3">
    <source>
        <dbReference type="EMBL" id="OCA89078.1"/>
    </source>
</evidence>
<gene>
    <name evidence="3" type="ORF">A8F95_06645</name>
</gene>
<feature type="binding site" evidence="2">
    <location>
        <position position="92"/>
    </location>
    <ligand>
        <name>substrate</name>
    </ligand>
</feature>
<dbReference type="InterPro" id="IPR013078">
    <property type="entry name" value="His_Pase_superF_clade-1"/>
</dbReference>
<evidence type="ECO:0000256" key="1">
    <source>
        <dbReference type="PIRSR" id="PIRSR613078-1"/>
    </source>
</evidence>
<dbReference type="PANTHER" id="PTHR48100:SF1">
    <property type="entry name" value="HISTIDINE PHOSPHATASE FAMILY PROTEIN-RELATED"/>
    <property type="match status" value="1"/>
</dbReference>
<accession>A0A1B9AZB0</accession>
<sequence length="177" mass="20720">MQITFIRHLPTEWNKEQRLQGRRDIALAAVTEGSRQGIAHNQQQLKALSPFDMVLTSTLKRTQQTAHLYGYSFETEPLLDELDFGPFEGLPKEKLYEEYGEQWFEQPRALILGESLINLEERIISFLEKYRDLNNLLVFGHGSWIRAVISYFQYGHINHMNKMTVENNECITLTFHS</sequence>
<dbReference type="CDD" id="cd07067">
    <property type="entry name" value="HP_PGM_like"/>
    <property type="match status" value="1"/>
</dbReference>
<name>A0A1B9AZB0_9BACI</name>
<dbReference type="GO" id="GO:0016791">
    <property type="term" value="F:phosphatase activity"/>
    <property type="evidence" value="ECO:0007669"/>
    <property type="project" value="TreeGrafter"/>
</dbReference>
<dbReference type="Gene3D" id="3.40.50.1240">
    <property type="entry name" value="Phosphoglycerate mutase-like"/>
    <property type="match status" value="1"/>
</dbReference>
<dbReference type="SUPFAM" id="SSF53254">
    <property type="entry name" value="Phosphoglycerate mutase-like"/>
    <property type="match status" value="1"/>
</dbReference>
<dbReference type="PANTHER" id="PTHR48100">
    <property type="entry name" value="BROAD-SPECIFICITY PHOSPHATASE YOR283W-RELATED"/>
    <property type="match status" value="1"/>
</dbReference>
<dbReference type="Pfam" id="PF00300">
    <property type="entry name" value="His_Phos_1"/>
    <property type="match status" value="1"/>
</dbReference>
<protein>
    <submittedName>
        <fullName evidence="3">Phosphoglycerate mutase</fullName>
    </submittedName>
</protein>
<proteinExistence type="predicted"/>